<comment type="caution">
    <text evidence="2">The sequence shown here is derived from an EMBL/GenBank/DDBJ whole genome shotgun (WGS) entry which is preliminary data.</text>
</comment>
<evidence type="ECO:0000256" key="1">
    <source>
        <dbReference type="SAM" id="MobiDB-lite"/>
    </source>
</evidence>
<proteinExistence type="predicted"/>
<dbReference type="OrthoDB" id="2268337at2759"/>
<dbReference type="Proteomes" id="UP000093000">
    <property type="component" value="Unassembled WGS sequence"/>
</dbReference>
<reference evidence="2 3" key="1">
    <citation type="submission" date="2016-03" db="EMBL/GenBank/DDBJ databases">
        <title>Choanephora cucurbitarum.</title>
        <authorList>
            <person name="Min B."/>
            <person name="Park H."/>
            <person name="Park J.-H."/>
            <person name="Shin H.-D."/>
            <person name="Choi I.-G."/>
        </authorList>
    </citation>
    <scope>NUCLEOTIDE SEQUENCE [LARGE SCALE GENOMIC DNA]</scope>
    <source>
        <strain evidence="2 3">KUS-F28377</strain>
    </source>
</reference>
<feature type="compositionally biased region" description="Polar residues" evidence="1">
    <location>
        <begin position="22"/>
        <end position="31"/>
    </location>
</feature>
<dbReference type="InParanoid" id="A0A1C7NFX7"/>
<evidence type="ECO:0000313" key="2">
    <source>
        <dbReference type="EMBL" id="OBZ88027.1"/>
    </source>
</evidence>
<dbReference type="EMBL" id="LUGH01000180">
    <property type="protein sequence ID" value="OBZ88027.1"/>
    <property type="molecule type" value="Genomic_DNA"/>
</dbReference>
<name>A0A1C7NFX7_9FUNG</name>
<sequence length="291" mass="31474">MAFIQQQRRPISRPIAEESSDNDQPNQLFTDSENDWHVISSTLPSATSPISAGSSPYSFTHNPSDTESFSDLDTNAFLPSHDGTGTFLIEDSSDQTSSNSPSESEESATEFVQAIQGLLPDRLADEIDSDDEVVDITLPHAGIKPPSFAKANIESPHFLPTAAGINSQDLLRGVSSGEVAMVSSEEEDSNCATNKSLTKGLEDLDRIPVHHPGIPGMDRSNAILSVVWNSLRKITSHLIENDTNTVETISSLMSEAVFEGCMPFGSHLHMEFDNGIRSSSSFIEHTNIAAI</sequence>
<keyword evidence="3" id="KW-1185">Reference proteome</keyword>
<evidence type="ECO:0000313" key="3">
    <source>
        <dbReference type="Proteomes" id="UP000093000"/>
    </source>
</evidence>
<feature type="region of interest" description="Disordered" evidence="1">
    <location>
        <begin position="1"/>
        <end position="108"/>
    </location>
</feature>
<dbReference type="STRING" id="101091.A0A1C7NFX7"/>
<feature type="compositionally biased region" description="Polar residues" evidence="1">
    <location>
        <begin position="39"/>
        <end position="73"/>
    </location>
</feature>
<protein>
    <submittedName>
        <fullName evidence="2">Uncharacterized protein</fullName>
    </submittedName>
</protein>
<gene>
    <name evidence="2" type="ORF">A0J61_03912</name>
</gene>
<accession>A0A1C7NFX7</accession>
<organism evidence="2 3">
    <name type="scientific">Choanephora cucurbitarum</name>
    <dbReference type="NCBI Taxonomy" id="101091"/>
    <lineage>
        <taxon>Eukaryota</taxon>
        <taxon>Fungi</taxon>
        <taxon>Fungi incertae sedis</taxon>
        <taxon>Mucoromycota</taxon>
        <taxon>Mucoromycotina</taxon>
        <taxon>Mucoromycetes</taxon>
        <taxon>Mucorales</taxon>
        <taxon>Mucorineae</taxon>
        <taxon>Choanephoraceae</taxon>
        <taxon>Choanephoroideae</taxon>
        <taxon>Choanephora</taxon>
    </lineage>
</organism>
<dbReference type="AlphaFoldDB" id="A0A1C7NFX7"/>